<evidence type="ECO:0000259" key="1">
    <source>
        <dbReference type="Pfam" id="PF04536"/>
    </source>
</evidence>
<evidence type="ECO:0000313" key="3">
    <source>
        <dbReference type="Proteomes" id="UP000280405"/>
    </source>
</evidence>
<dbReference type="Gene3D" id="3.10.310.50">
    <property type="match status" value="1"/>
</dbReference>
<protein>
    <recommendedName>
        <fullName evidence="1">TPM domain-containing protein</fullName>
    </recommendedName>
</protein>
<proteinExistence type="predicted"/>
<dbReference type="InterPro" id="IPR007621">
    <property type="entry name" value="TPM_dom"/>
</dbReference>
<dbReference type="PANTHER" id="PTHR30373">
    <property type="entry name" value="UPF0603 PROTEIN YGCG"/>
    <property type="match status" value="1"/>
</dbReference>
<accession>A0A3A8EV39</accession>
<dbReference type="Proteomes" id="UP000280405">
    <property type="component" value="Unassembled WGS sequence"/>
</dbReference>
<evidence type="ECO:0000313" key="2">
    <source>
        <dbReference type="EMBL" id="RKG38048.1"/>
    </source>
</evidence>
<keyword evidence="3" id="KW-1185">Reference proteome</keyword>
<sequence>MVTKTETTEILTEPKLQEQMQPSFKRWLKHFFYMPASKRYFSKQDQQAIAQAVKQAEQGHVGEIQVVIEGHIPSHQAYRQNTRLRAQQLFAELGVWDTEYNSGVLLYLNLCEQAVEIVIDRGINQATTQQIWQQICDQIIIDLKSKQYRSALENGVIEIGKVLNLFYNHQQEQNKADIMNELTNTPIILN</sequence>
<comment type="caution">
    <text evidence="2">The sequence shown here is derived from an EMBL/GenBank/DDBJ whole genome shotgun (WGS) entry which is preliminary data.</text>
</comment>
<dbReference type="EMBL" id="RAXT01000014">
    <property type="protein sequence ID" value="RKG38048.1"/>
    <property type="molecule type" value="Genomic_DNA"/>
</dbReference>
<organism evidence="2 3">
    <name type="scientific">Acinetobacter rongchengensis</name>
    <dbReference type="NCBI Taxonomy" id="2419601"/>
    <lineage>
        <taxon>Bacteria</taxon>
        <taxon>Pseudomonadati</taxon>
        <taxon>Pseudomonadota</taxon>
        <taxon>Gammaproteobacteria</taxon>
        <taxon>Moraxellales</taxon>
        <taxon>Moraxellaceae</taxon>
        <taxon>Acinetobacter</taxon>
    </lineage>
</organism>
<dbReference type="PANTHER" id="PTHR30373:SF8">
    <property type="entry name" value="BLL7265 PROTEIN"/>
    <property type="match status" value="1"/>
</dbReference>
<dbReference type="OrthoDB" id="5683663at2"/>
<feature type="domain" description="TPM" evidence="1">
    <location>
        <begin position="39"/>
        <end position="161"/>
    </location>
</feature>
<dbReference type="AlphaFoldDB" id="A0A3A8EV39"/>
<dbReference type="Pfam" id="PF04536">
    <property type="entry name" value="TPM_phosphatase"/>
    <property type="match status" value="1"/>
</dbReference>
<gene>
    <name evidence="2" type="ORF">D7V20_08930</name>
</gene>
<dbReference type="RefSeq" id="WP_120383950.1">
    <property type="nucleotide sequence ID" value="NZ_RAXT01000014.1"/>
</dbReference>
<name>A0A3A8EV39_9GAMM</name>
<reference evidence="2 3" key="1">
    <citation type="submission" date="2018-09" db="EMBL/GenBank/DDBJ databases">
        <title>The draft genome of Acinetobacter spp. strains.</title>
        <authorList>
            <person name="Qin J."/>
            <person name="Feng Y."/>
            <person name="Zong Z."/>
        </authorList>
    </citation>
    <scope>NUCLEOTIDE SEQUENCE [LARGE SCALE GENOMIC DNA]</scope>
    <source>
        <strain evidence="2 3">WCHAc060115</strain>
    </source>
</reference>